<dbReference type="EMBL" id="APMP01000002">
    <property type="protein sequence ID" value="ENZ83492.1"/>
    <property type="molecule type" value="Genomic_DNA"/>
</dbReference>
<evidence type="ECO:0000256" key="1">
    <source>
        <dbReference type="ARBA" id="ARBA00004141"/>
    </source>
</evidence>
<comment type="similarity">
    <text evidence="2">Belongs to the major facilitator superfamily.</text>
</comment>
<evidence type="ECO:0000256" key="7">
    <source>
        <dbReference type="SAM" id="Phobius"/>
    </source>
</evidence>
<dbReference type="Gene3D" id="1.20.1250.20">
    <property type="entry name" value="MFS general substrate transporter like domains"/>
    <property type="match status" value="2"/>
</dbReference>
<feature type="transmembrane region" description="Helical" evidence="7">
    <location>
        <begin position="241"/>
        <end position="264"/>
    </location>
</feature>
<feature type="transmembrane region" description="Helical" evidence="7">
    <location>
        <begin position="58"/>
        <end position="75"/>
    </location>
</feature>
<dbReference type="GO" id="GO:0022857">
    <property type="term" value="F:transmembrane transporter activity"/>
    <property type="evidence" value="ECO:0007669"/>
    <property type="project" value="InterPro"/>
</dbReference>
<gene>
    <name evidence="8" type="ORF">OR37_00795</name>
</gene>
<evidence type="ECO:0000313" key="9">
    <source>
        <dbReference type="Proteomes" id="UP000013063"/>
    </source>
</evidence>
<name>R0ER45_CAUVI</name>
<accession>R0ER45</accession>
<keyword evidence="6 7" id="KW-0472">Membrane</keyword>
<comment type="subcellular location">
    <subcellularLocation>
        <location evidence="1">Membrane</location>
        <topology evidence="1">Multi-pass membrane protein</topology>
    </subcellularLocation>
</comment>
<dbReference type="STRING" id="1292034.OR37_00795"/>
<dbReference type="Proteomes" id="UP000013063">
    <property type="component" value="Unassembled WGS sequence"/>
</dbReference>
<keyword evidence="4 7" id="KW-0812">Transmembrane</keyword>
<dbReference type="RefSeq" id="WP_004615994.1">
    <property type="nucleotide sequence ID" value="NZ_APMP01000002.1"/>
</dbReference>
<dbReference type="InterPro" id="IPR011701">
    <property type="entry name" value="MFS"/>
</dbReference>
<keyword evidence="9" id="KW-1185">Reference proteome</keyword>
<sequence precursor="true">MAAGATTKKRGMMDVLRALKQPKVAAMLALGFASGLPFLLTANTFGYWLREEGTSLKAIGFLSWVSLAYGMKFLWAPLIDRLDAPLLGRWLGRRRGWMVLSQVIVAAGLIGMGLTGPHAGLSTVAGFAVLVAFASATQDIVIDAWRIEIADDGDELGLLTSAVQIGYRVALLAADALILVLADKIGWPGSYLTYGVLMSIGVAGALMAVEPSRADAVMAANAAQKPLWTPRGLWDAIAGPFIEFFTAHGAFALLILVTITLYHLSDYVRGPISNPFYHDLGLTKSTVGWVRTIALTGTFSGIAVGGFCALRFGYFKTLIAGAVLQPIGIALFAGLALWGVTIPSFITVMILDNFAIGFSGVALVTYMSSLTSLGYTATQYAVMTSALAWTGKFLKGFSGAAVEALQSGRDLMHAYALFYLGAAAIGIPAVILCFFLVRPPAKPEAATPA</sequence>
<evidence type="ECO:0000256" key="5">
    <source>
        <dbReference type="ARBA" id="ARBA00022989"/>
    </source>
</evidence>
<evidence type="ECO:0000256" key="3">
    <source>
        <dbReference type="ARBA" id="ARBA00022448"/>
    </source>
</evidence>
<dbReference type="InterPro" id="IPR004752">
    <property type="entry name" value="AmpG_permease/AT-1"/>
</dbReference>
<feature type="transmembrane region" description="Helical" evidence="7">
    <location>
        <begin position="96"/>
        <end position="115"/>
    </location>
</feature>
<feature type="transmembrane region" description="Helical" evidence="7">
    <location>
        <begin position="317"/>
        <end position="339"/>
    </location>
</feature>
<dbReference type="SUPFAM" id="SSF103473">
    <property type="entry name" value="MFS general substrate transporter"/>
    <property type="match status" value="1"/>
</dbReference>
<protein>
    <submittedName>
        <fullName evidence="8">Uncharacterized protein</fullName>
    </submittedName>
</protein>
<dbReference type="GO" id="GO:0016020">
    <property type="term" value="C:membrane"/>
    <property type="evidence" value="ECO:0007669"/>
    <property type="project" value="UniProtKB-SubCell"/>
</dbReference>
<evidence type="ECO:0000313" key="8">
    <source>
        <dbReference type="EMBL" id="ENZ83492.1"/>
    </source>
</evidence>
<dbReference type="PATRIC" id="fig|1292034.3.peg.790"/>
<keyword evidence="3" id="KW-0813">Transport</keyword>
<evidence type="ECO:0000256" key="2">
    <source>
        <dbReference type="ARBA" id="ARBA00008335"/>
    </source>
</evidence>
<dbReference type="eggNOG" id="COG2211">
    <property type="taxonomic scope" value="Bacteria"/>
</dbReference>
<evidence type="ECO:0000256" key="4">
    <source>
        <dbReference type="ARBA" id="ARBA00022692"/>
    </source>
</evidence>
<reference evidence="8 9" key="1">
    <citation type="journal article" date="2013" name="Genome Announc.">
        <title>Draft Genome Sequence for Caulobacter sp. Strain OR37, a Bacterium Tolerant to Heavy Metals.</title>
        <authorList>
            <person name="Utturkar S.M."/>
            <person name="Bollmann A."/>
            <person name="Brzoska R.M."/>
            <person name="Klingeman D.M."/>
            <person name="Epstein S.E."/>
            <person name="Palumbo A.V."/>
            <person name="Brown S.D."/>
        </authorList>
    </citation>
    <scope>NUCLEOTIDE SEQUENCE [LARGE SCALE GENOMIC DNA]</scope>
    <source>
        <strain evidence="8 9">OR37</strain>
    </source>
</reference>
<proteinExistence type="inferred from homology"/>
<dbReference type="Pfam" id="PF07690">
    <property type="entry name" value="MFS_1"/>
    <property type="match status" value="1"/>
</dbReference>
<dbReference type="InterPro" id="IPR036259">
    <property type="entry name" value="MFS_trans_sf"/>
</dbReference>
<keyword evidence="5 7" id="KW-1133">Transmembrane helix</keyword>
<dbReference type="PANTHER" id="PTHR12778">
    <property type="entry name" value="SOLUTE CARRIER FAMILY 33 ACETYL-COA TRANSPORTER -RELATED"/>
    <property type="match status" value="1"/>
</dbReference>
<evidence type="ECO:0000256" key="6">
    <source>
        <dbReference type="ARBA" id="ARBA00023136"/>
    </source>
</evidence>
<feature type="transmembrane region" description="Helical" evidence="7">
    <location>
        <begin position="289"/>
        <end position="310"/>
    </location>
</feature>
<dbReference type="PANTHER" id="PTHR12778:SF10">
    <property type="entry name" value="MAJOR FACILITATOR SUPERFAMILY DOMAIN-CONTAINING PROTEIN 3"/>
    <property type="match status" value="1"/>
</dbReference>
<organism evidence="8 9">
    <name type="scientific">Caulobacter vibrioides OR37</name>
    <dbReference type="NCBI Taxonomy" id="1292034"/>
    <lineage>
        <taxon>Bacteria</taxon>
        <taxon>Pseudomonadati</taxon>
        <taxon>Pseudomonadota</taxon>
        <taxon>Alphaproteobacteria</taxon>
        <taxon>Caulobacterales</taxon>
        <taxon>Caulobacteraceae</taxon>
        <taxon>Caulobacter</taxon>
    </lineage>
</organism>
<comment type="caution">
    <text evidence="8">The sequence shown here is derived from an EMBL/GenBank/DDBJ whole genome shotgun (WGS) entry which is preliminary data.</text>
</comment>
<dbReference type="NCBIfam" id="TIGR00901">
    <property type="entry name" value="2A0125"/>
    <property type="match status" value="1"/>
</dbReference>
<feature type="transmembrane region" description="Helical" evidence="7">
    <location>
        <begin position="191"/>
        <end position="209"/>
    </location>
</feature>
<feature type="transmembrane region" description="Helical" evidence="7">
    <location>
        <begin position="345"/>
        <end position="366"/>
    </location>
</feature>
<dbReference type="AlphaFoldDB" id="R0ER45"/>
<feature type="transmembrane region" description="Helical" evidence="7">
    <location>
        <begin position="414"/>
        <end position="437"/>
    </location>
</feature>